<feature type="region of interest" description="Disordered" evidence="1">
    <location>
        <begin position="1"/>
        <end position="54"/>
    </location>
</feature>
<dbReference type="InterPro" id="IPR052521">
    <property type="entry name" value="Cell_div_SPOR-domain"/>
</dbReference>
<dbReference type="GO" id="GO:0032153">
    <property type="term" value="C:cell division site"/>
    <property type="evidence" value="ECO:0007669"/>
    <property type="project" value="TreeGrafter"/>
</dbReference>
<protein>
    <submittedName>
        <fullName evidence="4">Sporulation repeat-containing protein</fullName>
    </submittedName>
</protein>
<gene>
    <name evidence="4" type="ORF">AWB68_03383</name>
</gene>
<evidence type="ECO:0000256" key="2">
    <source>
        <dbReference type="SAM" id="Phobius"/>
    </source>
</evidence>
<dbReference type="PANTHER" id="PTHR38687">
    <property type="entry name" value="CELL DIVISION PROTEIN DEDD-RELATED"/>
    <property type="match status" value="1"/>
</dbReference>
<dbReference type="InterPro" id="IPR007730">
    <property type="entry name" value="SPOR-like_dom"/>
</dbReference>
<evidence type="ECO:0000313" key="4">
    <source>
        <dbReference type="EMBL" id="SAL63232.1"/>
    </source>
</evidence>
<dbReference type="PANTHER" id="PTHR38687:SF1">
    <property type="entry name" value="CELL DIVISION PROTEIN DEDD"/>
    <property type="match status" value="1"/>
</dbReference>
<dbReference type="GO" id="GO:0030428">
    <property type="term" value="C:cell septum"/>
    <property type="evidence" value="ECO:0007669"/>
    <property type="project" value="TreeGrafter"/>
</dbReference>
<dbReference type="InterPro" id="IPR036680">
    <property type="entry name" value="SPOR-like_sf"/>
</dbReference>
<feature type="compositionally biased region" description="Basic and acidic residues" evidence="1">
    <location>
        <begin position="157"/>
        <end position="169"/>
    </location>
</feature>
<dbReference type="RefSeq" id="WP_087645488.1">
    <property type="nucleotide sequence ID" value="NZ_FCON02000033.1"/>
</dbReference>
<accession>A0A158J2S0</accession>
<dbReference type="AlphaFoldDB" id="A0A158J2S0"/>
<keyword evidence="5" id="KW-1185">Reference proteome</keyword>
<dbReference type="Gene3D" id="3.30.70.1070">
    <property type="entry name" value="Sporulation related repeat"/>
    <property type="match status" value="1"/>
</dbReference>
<name>A0A158J2S0_9BURK</name>
<feature type="domain" description="SPOR" evidence="3">
    <location>
        <begin position="213"/>
        <end position="295"/>
    </location>
</feature>
<evidence type="ECO:0000259" key="3">
    <source>
        <dbReference type="PROSITE" id="PS51724"/>
    </source>
</evidence>
<evidence type="ECO:0000313" key="5">
    <source>
        <dbReference type="Proteomes" id="UP000054770"/>
    </source>
</evidence>
<sequence length="297" mass="30559">MGLFSFGKKDDAPSGRDAYPDSSRGSRQTVRTERRTRRTERPDTDAMMLDPTLPEKQRARRRLVGAVALVLAAVIVLPMVLDSHPKPVTDDIAIDIPNRPAPPAKPSSKAPSDADTQAGVAPDGPVAGSDNAVAGVATPDTKLQATKPAETTAQAKPEPKAQGKAEPKPKPSTPSTAIASQNANAPAADSSEAKTNTGTNANANASTANTPSSPPGSRFVVQIGTFDDETAAQNWVTKLKAAGVPAYTEHRKQADGSTRTLLRAGPFADRSAASAALVKVRQAGLGGGTGASKSSAN</sequence>
<feature type="compositionally biased region" description="Low complexity" evidence="1">
    <location>
        <begin position="177"/>
        <end position="217"/>
    </location>
</feature>
<feature type="compositionally biased region" description="Polar residues" evidence="1">
    <location>
        <begin position="141"/>
        <end position="154"/>
    </location>
</feature>
<dbReference type="EMBL" id="FCON02000033">
    <property type="protein sequence ID" value="SAL63232.1"/>
    <property type="molecule type" value="Genomic_DNA"/>
</dbReference>
<evidence type="ECO:0000256" key="1">
    <source>
        <dbReference type="SAM" id="MobiDB-lite"/>
    </source>
</evidence>
<reference evidence="4" key="1">
    <citation type="submission" date="2016-01" db="EMBL/GenBank/DDBJ databases">
        <authorList>
            <person name="Peeters C."/>
        </authorList>
    </citation>
    <scope>NUCLEOTIDE SEQUENCE [LARGE SCALE GENOMIC DNA]</scope>
    <source>
        <strain evidence="4">LMG 22940</strain>
    </source>
</reference>
<dbReference type="PROSITE" id="PS51724">
    <property type="entry name" value="SPOR"/>
    <property type="match status" value="1"/>
</dbReference>
<keyword evidence="2" id="KW-0812">Transmembrane</keyword>
<feature type="transmembrane region" description="Helical" evidence="2">
    <location>
        <begin position="63"/>
        <end position="81"/>
    </location>
</feature>
<dbReference type="GO" id="GO:0042834">
    <property type="term" value="F:peptidoglycan binding"/>
    <property type="evidence" value="ECO:0007669"/>
    <property type="project" value="InterPro"/>
</dbReference>
<dbReference type="Pfam" id="PF05036">
    <property type="entry name" value="SPOR"/>
    <property type="match status" value="1"/>
</dbReference>
<dbReference type="Proteomes" id="UP000054770">
    <property type="component" value="Unassembled WGS sequence"/>
</dbReference>
<proteinExistence type="predicted"/>
<organism evidence="4 5">
    <name type="scientific">Caballeronia choica</name>
    <dbReference type="NCBI Taxonomy" id="326476"/>
    <lineage>
        <taxon>Bacteria</taxon>
        <taxon>Pseudomonadati</taxon>
        <taxon>Pseudomonadota</taxon>
        <taxon>Betaproteobacteria</taxon>
        <taxon>Burkholderiales</taxon>
        <taxon>Burkholderiaceae</taxon>
        <taxon>Caballeronia</taxon>
    </lineage>
</organism>
<dbReference type="GO" id="GO:0032506">
    <property type="term" value="P:cytokinetic process"/>
    <property type="evidence" value="ECO:0007669"/>
    <property type="project" value="TreeGrafter"/>
</dbReference>
<keyword evidence="2" id="KW-0472">Membrane</keyword>
<dbReference type="SUPFAM" id="SSF110997">
    <property type="entry name" value="Sporulation related repeat"/>
    <property type="match status" value="1"/>
</dbReference>
<dbReference type="OrthoDB" id="8563804at2"/>
<comment type="caution">
    <text evidence="4">The sequence shown here is derived from an EMBL/GenBank/DDBJ whole genome shotgun (WGS) entry which is preliminary data.</text>
</comment>
<feature type="compositionally biased region" description="Low complexity" evidence="1">
    <location>
        <begin position="106"/>
        <end position="115"/>
    </location>
</feature>
<feature type="region of interest" description="Disordered" evidence="1">
    <location>
        <begin position="91"/>
        <end position="220"/>
    </location>
</feature>
<keyword evidence="2" id="KW-1133">Transmembrane helix</keyword>